<evidence type="ECO:0000313" key="2">
    <source>
        <dbReference type="Proteomes" id="UP001172155"/>
    </source>
</evidence>
<feature type="non-terminal residue" evidence="1">
    <location>
        <position position="145"/>
    </location>
</feature>
<evidence type="ECO:0000313" key="1">
    <source>
        <dbReference type="EMBL" id="KAK0738146.1"/>
    </source>
</evidence>
<dbReference type="PANTHER" id="PTHR38886:SF1">
    <property type="entry name" value="NACHT-NTPASE AND P-LOOP NTPASES N-TERMINAL DOMAIN-CONTAINING PROTEIN"/>
    <property type="match status" value="1"/>
</dbReference>
<dbReference type="EMBL" id="JAUKUD010000007">
    <property type="protein sequence ID" value="KAK0738146.1"/>
    <property type="molecule type" value="Genomic_DNA"/>
</dbReference>
<reference evidence="1" key="1">
    <citation type="submission" date="2023-06" db="EMBL/GenBank/DDBJ databases">
        <title>Genome-scale phylogeny and comparative genomics of the fungal order Sordariales.</title>
        <authorList>
            <consortium name="Lawrence Berkeley National Laboratory"/>
            <person name="Hensen N."/>
            <person name="Bonometti L."/>
            <person name="Westerberg I."/>
            <person name="Brannstrom I.O."/>
            <person name="Guillou S."/>
            <person name="Cros-Aarteil S."/>
            <person name="Calhoun S."/>
            <person name="Haridas S."/>
            <person name="Kuo A."/>
            <person name="Mondo S."/>
            <person name="Pangilinan J."/>
            <person name="Riley R."/>
            <person name="LaButti K."/>
            <person name="Andreopoulos B."/>
            <person name="Lipzen A."/>
            <person name="Chen C."/>
            <person name="Yanf M."/>
            <person name="Daum C."/>
            <person name="Ng V."/>
            <person name="Clum A."/>
            <person name="Steindorff A."/>
            <person name="Ohm R."/>
            <person name="Martin F."/>
            <person name="Silar P."/>
            <person name="Natvig D."/>
            <person name="Lalanne C."/>
            <person name="Gautier V."/>
            <person name="Ament-velasquez S.L."/>
            <person name="Kruys A."/>
            <person name="Hutchinson M.I."/>
            <person name="Powell A.J."/>
            <person name="Barry K."/>
            <person name="Miller A.N."/>
            <person name="Grigoriev I.V."/>
            <person name="Debuchy R."/>
            <person name="Gladieux P."/>
            <person name="Thoren M.H."/>
            <person name="Johannesson H."/>
        </authorList>
    </citation>
    <scope>NUCLEOTIDE SEQUENCE</scope>
    <source>
        <strain evidence="1">SMH3187-1</strain>
    </source>
</reference>
<dbReference type="AlphaFoldDB" id="A0AA40BPT7"/>
<proteinExistence type="predicted"/>
<keyword evidence="2" id="KW-1185">Reference proteome</keyword>
<accession>A0AA40BPT7</accession>
<name>A0AA40BPT7_9PEZI</name>
<dbReference type="Proteomes" id="UP001172155">
    <property type="component" value="Unassembled WGS sequence"/>
</dbReference>
<comment type="caution">
    <text evidence="1">The sequence shown here is derived from an EMBL/GenBank/DDBJ whole genome shotgun (WGS) entry which is preliminary data.</text>
</comment>
<organism evidence="1 2">
    <name type="scientific">Schizothecium vesticola</name>
    <dbReference type="NCBI Taxonomy" id="314040"/>
    <lineage>
        <taxon>Eukaryota</taxon>
        <taxon>Fungi</taxon>
        <taxon>Dikarya</taxon>
        <taxon>Ascomycota</taxon>
        <taxon>Pezizomycotina</taxon>
        <taxon>Sordariomycetes</taxon>
        <taxon>Sordariomycetidae</taxon>
        <taxon>Sordariales</taxon>
        <taxon>Schizotheciaceae</taxon>
        <taxon>Schizothecium</taxon>
    </lineage>
</organism>
<dbReference type="PANTHER" id="PTHR38886">
    <property type="entry name" value="SESA DOMAIN-CONTAINING PROTEIN"/>
    <property type="match status" value="1"/>
</dbReference>
<protein>
    <submittedName>
        <fullName evidence="1">Uncharacterized protein</fullName>
    </submittedName>
</protein>
<sequence length="145" mass="16194">MSFGYSVGDFVAGANLAYTLIRVMAETQSASEEYHEAMTELCGIQQAFIHVSHITRSSILPQATLNSASFIVLSSMEIIARFLERTREYRKRFESKAGGVGGISSSSWCKVGWSLYKRDELRSLRDSLHCRLVAVNTLFAAARQF</sequence>
<gene>
    <name evidence="1" type="ORF">B0T18DRAFT_291931</name>
</gene>